<accession>A0A0R3M5B3</accession>
<dbReference type="RefSeq" id="WP_057863283.1">
    <property type="nucleotide sequence ID" value="NZ_LLYB01000134.1"/>
</dbReference>
<feature type="domain" description="FAD-binding" evidence="1">
    <location>
        <begin position="6"/>
        <end position="171"/>
    </location>
</feature>
<dbReference type="Gene3D" id="3.50.50.60">
    <property type="entry name" value="FAD/NAD(P)-binding domain"/>
    <property type="match status" value="1"/>
</dbReference>
<gene>
    <name evidence="2" type="ORF">CQ14_04005</name>
</gene>
<organism evidence="2 3">
    <name type="scientific">Bradyrhizobium lablabi</name>
    <dbReference type="NCBI Taxonomy" id="722472"/>
    <lineage>
        <taxon>Bacteria</taxon>
        <taxon>Pseudomonadati</taxon>
        <taxon>Pseudomonadota</taxon>
        <taxon>Alphaproteobacteria</taxon>
        <taxon>Hyphomicrobiales</taxon>
        <taxon>Nitrobacteraceae</taxon>
        <taxon>Bradyrhizobium</taxon>
    </lineage>
</organism>
<proteinExistence type="predicted"/>
<dbReference type="InterPro" id="IPR036188">
    <property type="entry name" value="FAD/NAD-bd_sf"/>
</dbReference>
<dbReference type="EMBL" id="LLYB01000134">
    <property type="protein sequence ID" value="KRR15476.1"/>
    <property type="molecule type" value="Genomic_DNA"/>
</dbReference>
<name>A0A0R3M5B3_9BRAD</name>
<reference evidence="2 3" key="1">
    <citation type="submission" date="2014-03" db="EMBL/GenBank/DDBJ databases">
        <title>Bradyrhizobium valentinum sp. nov., isolated from effective nodules of Lupinus mariae-josephae, a lupine endemic of basic-lime soils in Eastern Spain.</title>
        <authorList>
            <person name="Duran D."/>
            <person name="Rey L."/>
            <person name="Navarro A."/>
            <person name="Busquets A."/>
            <person name="Imperial J."/>
            <person name="Ruiz-Argueso T."/>
        </authorList>
    </citation>
    <scope>NUCLEOTIDE SEQUENCE [LARGE SCALE GENOMIC DNA]</scope>
    <source>
        <strain evidence="2 3">CCBAU 23086</strain>
    </source>
</reference>
<evidence type="ECO:0000259" key="1">
    <source>
        <dbReference type="Pfam" id="PF01494"/>
    </source>
</evidence>
<dbReference type="SUPFAM" id="SSF51905">
    <property type="entry name" value="FAD/NAD(P)-binding domain"/>
    <property type="match status" value="1"/>
</dbReference>
<evidence type="ECO:0000313" key="2">
    <source>
        <dbReference type="EMBL" id="KRR15476.1"/>
    </source>
</evidence>
<dbReference type="PANTHER" id="PTHR42685:SF22">
    <property type="entry name" value="CONDITIONED MEDIUM FACTOR RECEPTOR 1"/>
    <property type="match status" value="1"/>
</dbReference>
<dbReference type="InterPro" id="IPR050407">
    <property type="entry name" value="Geranylgeranyl_reductase"/>
</dbReference>
<protein>
    <recommendedName>
        <fullName evidence="1">FAD-binding domain-containing protein</fullName>
    </recommendedName>
</protein>
<dbReference type="InterPro" id="IPR002938">
    <property type="entry name" value="FAD-bd"/>
</dbReference>
<dbReference type="OrthoDB" id="103324at2"/>
<dbReference type="PANTHER" id="PTHR42685">
    <property type="entry name" value="GERANYLGERANYL DIPHOSPHATE REDUCTASE"/>
    <property type="match status" value="1"/>
</dbReference>
<dbReference type="Pfam" id="PF01494">
    <property type="entry name" value="FAD_binding_3"/>
    <property type="match status" value="1"/>
</dbReference>
<sequence length="234" mass="25529">MGKAFDVIVIGARCAGSPTAMLLARKGYRVLSVDRASFPSDTVSTHLLHPRTVDAMARWGLLDRLVATGCPPIHTYSFDFGPFTIAGAPGVDKDAVAYCPRRTILDKLLVDAAAESGAEISEGFVVEEIMIKDERIVGIKGRSKHGGTVTETAEVIVGADGRHSMLSEAVHPEHYREKPPLWAAYYSYWRGIPTDGRLEKVALIKDASVQCPFIVRFSAWNQTHPYSVKITGDS</sequence>
<dbReference type="AlphaFoldDB" id="A0A0R3M5B3"/>
<evidence type="ECO:0000313" key="3">
    <source>
        <dbReference type="Proteomes" id="UP000051660"/>
    </source>
</evidence>
<dbReference type="GO" id="GO:0071949">
    <property type="term" value="F:FAD binding"/>
    <property type="evidence" value="ECO:0007669"/>
    <property type="project" value="InterPro"/>
</dbReference>
<dbReference type="PRINTS" id="PR00420">
    <property type="entry name" value="RNGMNOXGNASE"/>
</dbReference>
<dbReference type="Proteomes" id="UP000051660">
    <property type="component" value="Unassembled WGS sequence"/>
</dbReference>
<comment type="caution">
    <text evidence="2">The sequence shown here is derived from an EMBL/GenBank/DDBJ whole genome shotgun (WGS) entry which is preliminary data.</text>
</comment>